<dbReference type="Pfam" id="PF05662">
    <property type="entry name" value="YadA_stalk"/>
    <property type="match status" value="4"/>
</dbReference>
<feature type="domain" description="Trimeric autotransporter adhesin YadA-like head" evidence="14">
    <location>
        <begin position="881"/>
        <end position="903"/>
    </location>
</feature>
<evidence type="ECO:0000256" key="4">
    <source>
        <dbReference type="ARBA" id="ARBA00022448"/>
    </source>
</evidence>
<dbReference type="EMBL" id="JAAC01000039">
    <property type="protein sequence ID" value="KDE64422.1"/>
    <property type="molecule type" value="Genomic_DNA"/>
</dbReference>
<feature type="domain" description="Trimeric autotransporter adhesin YadA-like head" evidence="14">
    <location>
        <begin position="478"/>
        <end position="503"/>
    </location>
</feature>
<evidence type="ECO:0000256" key="8">
    <source>
        <dbReference type="ARBA" id="ARBA00022927"/>
    </source>
</evidence>
<evidence type="ECO:0000256" key="5">
    <source>
        <dbReference type="ARBA" id="ARBA00022452"/>
    </source>
</evidence>
<feature type="domain" description="Trimeric autotransporter adhesin YadA-like head" evidence="14">
    <location>
        <begin position="941"/>
        <end position="956"/>
    </location>
</feature>
<dbReference type="SUPFAM" id="SSF54523">
    <property type="entry name" value="Pili subunits"/>
    <property type="match status" value="1"/>
</dbReference>
<keyword evidence="7 12" id="KW-0732">Signal</keyword>
<feature type="domain" description="Trimeric autotransporter adhesin YadA-like head" evidence="14">
    <location>
        <begin position="450"/>
        <end position="474"/>
    </location>
</feature>
<evidence type="ECO:0000256" key="9">
    <source>
        <dbReference type="ARBA" id="ARBA00023136"/>
    </source>
</evidence>
<keyword evidence="8" id="KW-0653">Protein transport</keyword>
<keyword evidence="6" id="KW-0812">Transmembrane</keyword>
<dbReference type="InterPro" id="IPR045584">
    <property type="entry name" value="Pilin-like"/>
</dbReference>
<gene>
    <name evidence="16" type="ORF">FUSO3_02920</name>
</gene>
<dbReference type="Pfam" id="PF05658">
    <property type="entry name" value="YadA_head"/>
    <property type="match status" value="9"/>
</dbReference>
<evidence type="ECO:0000256" key="6">
    <source>
        <dbReference type="ARBA" id="ARBA00022692"/>
    </source>
</evidence>
<keyword evidence="9" id="KW-0472">Membrane</keyword>
<proteinExistence type="inferred from homology"/>
<evidence type="ECO:0000259" key="15">
    <source>
        <dbReference type="Pfam" id="PF05662"/>
    </source>
</evidence>
<feature type="domain" description="Trimeric autotransporter adhesin YadA-like stalk" evidence="15">
    <location>
        <begin position="706"/>
        <end position="746"/>
    </location>
</feature>
<comment type="caution">
    <text evidence="16">The sequence shown here is derived from an EMBL/GenBank/DDBJ whole genome shotgun (WGS) entry which is preliminary data.</text>
</comment>
<sequence length="1134" mass="119486">MKNKKYLLFCLCLLAFSQSAFGAVNDDRVSPTGTDGNHIYVAEHDHLDENPAIIQKLGGQNSLTIENVGNQVKGRWNVAIGMKNVTDDVFSAAFGYRNSATKWSSSAFGQWNEAIGEFSSAFGYWNIASGKYNSSAFGMGNEATASQASAFGYWNFATGRYASAFGSRNEAKGTKSTAIGFENEAHSHATSVGYRNLVWGGNNAFGNSNIVKGITSTAIGSGNKIEGPDNTYDLNQGEYNFILGSSNVIAAHTNNNFILGNRVTIGKGIHRAVVLGSDSTAVNNAVSVGSATERRRIANVADGTQDTDAATVGQVKNLIASGTGTTSESETDPVFKKGESDYSIVAGINNKATDWQSSAFGHDNEATNDHSSAFGFKNIAEGDYSSAFGNTNTATKHASSAFGYGNKAQKENSSAFGFENTASGINSSAFGYKNTASGKRSAAFGNSNEAEGEDSFAFGRGNRAGGTNSFAFGYVNKANSFNSSAFGIDNTVDGNSASAFGYNNSVKGNNSSAFGYETLVSGEGSGVFGRGEYNYSGGHRYKIEGNNSWAIGSYNSIAAGADNNHILGNNIAIGAGITGSIVLGDKSTVEESDTLSIGSENKQRKIVHVAKGTSDTDAVNKKQMEDAIAAIGGSGTSSFKFKGNTGTEQNHNLSNVLAINGDDNISTTASNADTLLIRLNSDINLNSIKTAMVKMSATGIDLANQKITNLADGTVSSSSKEAVSGKQLFNVSSRIDNFANATDTTIDVDAWKAKLGVNSDHGTVIDTYTKAETDNKLDAKADKSNVYTKAESDSKFAEKTNVYTKAETDGKYLDKTTYNEDKASFATKTELDSKVNKDGSNLSVDDIAIWKEKLAVTTVSSIANTAAGSQSTGLGHGNVISGNYSTAIGYKNKVSGNNSGAFGDPNIVTGNRSYAFGNDNTIAGDDNFVLGSNVKIKAGITNSVALGNNSTVSGSNEVSVGSSANKRKITNVADGEISETSSDAVTGKQLYSAMKNTSGVENLRNEVNEKFADVKSKINHVGSLSAALSALHPMQYDPKAPNQIMAAVGHYKDKQAVAVGLNHYFSPNFMVNAGVALGNESKVNTMANLGFTWKIGKGSEEMPQENFSTELQRLTAENRELNERIRRLEEAIKK</sequence>
<feature type="domain" description="Trimeric autotransporter adhesin YadA-like head" evidence="14">
    <location>
        <begin position="422"/>
        <end position="447"/>
    </location>
</feature>
<comment type="subcellular location">
    <subcellularLocation>
        <location evidence="2">Cell outer membrane</location>
    </subcellularLocation>
    <subcellularLocation>
        <location evidence="1">Cell surface</location>
    </subcellularLocation>
</comment>
<keyword evidence="10" id="KW-0998">Cell outer membrane</keyword>
<evidence type="ECO:0000256" key="11">
    <source>
        <dbReference type="SAM" id="Coils"/>
    </source>
</evidence>
<organism evidence="16 17">
    <name type="scientific">Fusobacterium necrophorum BL</name>
    <dbReference type="NCBI Taxonomy" id="1441732"/>
    <lineage>
        <taxon>Bacteria</taxon>
        <taxon>Fusobacteriati</taxon>
        <taxon>Fusobacteriota</taxon>
        <taxon>Fusobacteriia</taxon>
        <taxon>Fusobacteriales</taxon>
        <taxon>Fusobacteriaceae</taxon>
        <taxon>Fusobacterium</taxon>
    </lineage>
</organism>
<dbReference type="RefSeq" id="WP_035916320.1">
    <property type="nucleotide sequence ID" value="NZ_JAAC01000039.1"/>
</dbReference>
<evidence type="ECO:0000313" key="16">
    <source>
        <dbReference type="EMBL" id="KDE64422.1"/>
    </source>
</evidence>
<evidence type="ECO:0000256" key="12">
    <source>
        <dbReference type="SAM" id="SignalP"/>
    </source>
</evidence>
<evidence type="ECO:0000259" key="14">
    <source>
        <dbReference type="Pfam" id="PF05658"/>
    </source>
</evidence>
<evidence type="ECO:0000256" key="2">
    <source>
        <dbReference type="ARBA" id="ARBA00004442"/>
    </source>
</evidence>
<keyword evidence="11" id="KW-0175">Coiled coil</keyword>
<dbReference type="InterPro" id="IPR005594">
    <property type="entry name" value="YadA_C"/>
</dbReference>
<dbReference type="Gene3D" id="3.30.1300.30">
    <property type="entry name" value="GSPII I/J protein-like"/>
    <property type="match status" value="1"/>
</dbReference>
<dbReference type="InterPro" id="IPR008635">
    <property type="entry name" value="Coiled_stalk_dom"/>
</dbReference>
<dbReference type="GO" id="GO:0015031">
    <property type="term" value="P:protein transport"/>
    <property type="evidence" value="ECO:0007669"/>
    <property type="project" value="UniProtKB-KW"/>
</dbReference>
<feature type="domain" description="Trimeric autotransporter adhesin YadA-like C-terminal membrane anchor" evidence="13">
    <location>
        <begin position="1034"/>
        <end position="1093"/>
    </location>
</feature>
<feature type="domain" description="Trimeric autotransporter adhesin YadA-like head" evidence="14">
    <location>
        <begin position="114"/>
        <end position="140"/>
    </location>
</feature>
<keyword evidence="5" id="KW-1134">Transmembrane beta strand</keyword>
<feature type="domain" description="Trimeric autotransporter adhesin YadA-like stalk" evidence="15">
    <location>
        <begin position="968"/>
        <end position="1008"/>
    </location>
</feature>
<evidence type="ECO:0000256" key="1">
    <source>
        <dbReference type="ARBA" id="ARBA00004241"/>
    </source>
</evidence>
<dbReference type="Proteomes" id="UP000027473">
    <property type="component" value="Unassembled WGS sequence"/>
</dbReference>
<protein>
    <recommendedName>
        <fullName evidence="18">Cell surface protein</fullName>
    </recommendedName>
</protein>
<feature type="domain" description="Trimeric autotransporter adhesin YadA-like head" evidence="14">
    <location>
        <begin position="157"/>
        <end position="181"/>
    </location>
</feature>
<dbReference type="CDD" id="cd12820">
    <property type="entry name" value="LbR_YadA-like"/>
    <property type="match status" value="4"/>
</dbReference>
<comment type="similarity">
    <text evidence="3">Belongs to the autotransporter-2 (AT-2) (TC 1.B.40) family.</text>
</comment>
<dbReference type="GO" id="GO:0009986">
    <property type="term" value="C:cell surface"/>
    <property type="evidence" value="ECO:0007669"/>
    <property type="project" value="UniProtKB-SubCell"/>
</dbReference>
<dbReference type="InterPro" id="IPR008640">
    <property type="entry name" value="Adhesin_Head_dom"/>
</dbReference>
<evidence type="ECO:0000256" key="10">
    <source>
        <dbReference type="ARBA" id="ARBA00023237"/>
    </source>
</evidence>
<evidence type="ECO:0000259" key="13">
    <source>
        <dbReference type="Pfam" id="PF03895"/>
    </source>
</evidence>
<evidence type="ECO:0000256" key="3">
    <source>
        <dbReference type="ARBA" id="ARBA00005848"/>
    </source>
</evidence>
<feature type="coiled-coil region" evidence="11">
    <location>
        <begin position="1104"/>
        <end position="1134"/>
    </location>
</feature>
<dbReference type="AlphaFoldDB" id="A0AB73BYE4"/>
<name>A0AB73BYE4_9FUSO</name>
<evidence type="ECO:0000256" key="7">
    <source>
        <dbReference type="ARBA" id="ARBA00022729"/>
    </source>
</evidence>
<accession>A0AB73BYE4</accession>
<keyword evidence="4" id="KW-0813">Transport</keyword>
<feature type="signal peptide" evidence="12">
    <location>
        <begin position="1"/>
        <end position="22"/>
    </location>
</feature>
<evidence type="ECO:0000313" key="17">
    <source>
        <dbReference type="Proteomes" id="UP000027473"/>
    </source>
</evidence>
<feature type="domain" description="Trimeric autotransporter adhesin YadA-like stalk" evidence="15">
    <location>
        <begin position="296"/>
        <end position="326"/>
    </location>
</feature>
<feature type="chain" id="PRO_5044505298" description="Cell surface protein" evidence="12">
    <location>
        <begin position="23"/>
        <end position="1134"/>
    </location>
</feature>
<dbReference type="InterPro" id="IPR011049">
    <property type="entry name" value="Serralysin-like_metalloprot_C"/>
</dbReference>
<evidence type="ECO:0008006" key="18">
    <source>
        <dbReference type="Google" id="ProtNLM"/>
    </source>
</evidence>
<dbReference type="GO" id="GO:0009279">
    <property type="term" value="C:cell outer membrane"/>
    <property type="evidence" value="ECO:0007669"/>
    <property type="project" value="UniProtKB-SubCell"/>
</dbReference>
<feature type="domain" description="Trimeric autotransporter adhesin YadA-like head" evidence="14">
    <location>
        <begin position="366"/>
        <end position="390"/>
    </location>
</feature>
<dbReference type="Gene3D" id="2.150.10.10">
    <property type="entry name" value="Serralysin-like metalloprotease, C-terminal"/>
    <property type="match status" value="6"/>
</dbReference>
<dbReference type="Pfam" id="PF03895">
    <property type="entry name" value="YadA_anchor"/>
    <property type="match status" value="1"/>
</dbReference>
<feature type="domain" description="Trimeric autotransporter adhesin YadA-like stalk" evidence="15">
    <location>
        <begin position="605"/>
        <end position="645"/>
    </location>
</feature>
<reference evidence="16 17" key="1">
    <citation type="submission" date="2014-01" db="EMBL/GenBank/DDBJ databases">
        <title>Comparative genomics of Fusobacterium necrophorum wild isolates.</title>
        <authorList>
            <person name="Kittichotirat W."/>
            <person name="Bumgarner R.E."/>
            <person name="Lawrence P."/>
        </authorList>
    </citation>
    <scope>NUCLEOTIDE SEQUENCE [LARGE SCALE GENOMIC DNA]</scope>
    <source>
        <strain evidence="16 17">BL</strain>
    </source>
</reference>
<dbReference type="SUPFAM" id="SSF101967">
    <property type="entry name" value="Adhesin YadA, collagen-binding domain"/>
    <property type="match status" value="5"/>
</dbReference>
<feature type="domain" description="Trimeric autotransporter adhesin YadA-like head" evidence="14">
    <location>
        <begin position="394"/>
        <end position="418"/>
    </location>
</feature>